<reference evidence="2 3" key="1">
    <citation type="journal article" date="2019" name="Nat. Ecol. Evol.">
        <title>Megaphylogeny resolves global patterns of mushroom evolution.</title>
        <authorList>
            <person name="Varga T."/>
            <person name="Krizsan K."/>
            <person name="Foldi C."/>
            <person name="Dima B."/>
            <person name="Sanchez-Garcia M."/>
            <person name="Sanchez-Ramirez S."/>
            <person name="Szollosi G.J."/>
            <person name="Szarkandi J.G."/>
            <person name="Papp V."/>
            <person name="Albert L."/>
            <person name="Andreopoulos W."/>
            <person name="Angelini C."/>
            <person name="Antonin V."/>
            <person name="Barry K.W."/>
            <person name="Bougher N.L."/>
            <person name="Buchanan P."/>
            <person name="Buyck B."/>
            <person name="Bense V."/>
            <person name="Catcheside P."/>
            <person name="Chovatia M."/>
            <person name="Cooper J."/>
            <person name="Damon W."/>
            <person name="Desjardin D."/>
            <person name="Finy P."/>
            <person name="Geml J."/>
            <person name="Haridas S."/>
            <person name="Hughes K."/>
            <person name="Justo A."/>
            <person name="Karasinski D."/>
            <person name="Kautmanova I."/>
            <person name="Kiss B."/>
            <person name="Kocsube S."/>
            <person name="Kotiranta H."/>
            <person name="LaButti K.M."/>
            <person name="Lechner B.E."/>
            <person name="Liimatainen K."/>
            <person name="Lipzen A."/>
            <person name="Lukacs Z."/>
            <person name="Mihaltcheva S."/>
            <person name="Morgado L.N."/>
            <person name="Niskanen T."/>
            <person name="Noordeloos M.E."/>
            <person name="Ohm R.A."/>
            <person name="Ortiz-Santana B."/>
            <person name="Ovrebo C."/>
            <person name="Racz N."/>
            <person name="Riley R."/>
            <person name="Savchenko A."/>
            <person name="Shiryaev A."/>
            <person name="Soop K."/>
            <person name="Spirin V."/>
            <person name="Szebenyi C."/>
            <person name="Tomsovsky M."/>
            <person name="Tulloss R.E."/>
            <person name="Uehling J."/>
            <person name="Grigoriev I.V."/>
            <person name="Vagvolgyi C."/>
            <person name="Papp T."/>
            <person name="Martin F.M."/>
            <person name="Miettinen O."/>
            <person name="Hibbett D.S."/>
            <person name="Nagy L.G."/>
        </authorList>
    </citation>
    <scope>NUCLEOTIDE SEQUENCE [LARGE SCALE GENOMIC DNA]</scope>
    <source>
        <strain evidence="2 3">CBS 166.37</strain>
    </source>
</reference>
<feature type="signal peptide" evidence="1">
    <location>
        <begin position="1"/>
        <end position="19"/>
    </location>
</feature>
<evidence type="ECO:0000256" key="1">
    <source>
        <dbReference type="SAM" id="SignalP"/>
    </source>
</evidence>
<keyword evidence="1" id="KW-0732">Signal</keyword>
<dbReference type="EMBL" id="ML213598">
    <property type="protein sequence ID" value="TFK39787.1"/>
    <property type="molecule type" value="Genomic_DNA"/>
</dbReference>
<proteinExistence type="predicted"/>
<gene>
    <name evidence="2" type="ORF">BDQ12DRAFT_511154</name>
</gene>
<feature type="chain" id="PRO_5023129806" description="Secreted protein" evidence="1">
    <location>
        <begin position="20"/>
        <end position="90"/>
    </location>
</feature>
<keyword evidence="3" id="KW-1185">Reference proteome</keyword>
<evidence type="ECO:0008006" key="4">
    <source>
        <dbReference type="Google" id="ProtNLM"/>
    </source>
</evidence>
<evidence type="ECO:0000313" key="3">
    <source>
        <dbReference type="Proteomes" id="UP000308652"/>
    </source>
</evidence>
<protein>
    <recommendedName>
        <fullName evidence="4">Secreted protein</fullName>
    </recommendedName>
</protein>
<organism evidence="2 3">
    <name type="scientific">Crucibulum laeve</name>
    <dbReference type="NCBI Taxonomy" id="68775"/>
    <lineage>
        <taxon>Eukaryota</taxon>
        <taxon>Fungi</taxon>
        <taxon>Dikarya</taxon>
        <taxon>Basidiomycota</taxon>
        <taxon>Agaricomycotina</taxon>
        <taxon>Agaricomycetes</taxon>
        <taxon>Agaricomycetidae</taxon>
        <taxon>Agaricales</taxon>
        <taxon>Agaricineae</taxon>
        <taxon>Nidulariaceae</taxon>
        <taxon>Crucibulum</taxon>
    </lineage>
</organism>
<sequence length="90" mass="10001">MNTLCTPLVLLCAKPVDYARPSDPCDRKRVIPAGTDQSSGTCCVYRDPLLAKQAMKQCWVPTPTPRFTLHSRVHGSHKMTFAVMSILARI</sequence>
<accession>A0A5C3M4K1</accession>
<evidence type="ECO:0000313" key="2">
    <source>
        <dbReference type="EMBL" id="TFK39787.1"/>
    </source>
</evidence>
<dbReference type="Proteomes" id="UP000308652">
    <property type="component" value="Unassembled WGS sequence"/>
</dbReference>
<name>A0A5C3M4K1_9AGAR</name>
<dbReference type="AlphaFoldDB" id="A0A5C3M4K1"/>